<feature type="transmembrane region" description="Helical" evidence="1">
    <location>
        <begin position="7"/>
        <end position="27"/>
    </location>
</feature>
<proteinExistence type="predicted"/>
<comment type="caution">
    <text evidence="2">The sequence shown here is derived from an EMBL/GenBank/DDBJ whole genome shotgun (WGS) entry which is preliminary data.</text>
</comment>
<reference evidence="2 3" key="1">
    <citation type="submission" date="2011-08" db="EMBL/GenBank/DDBJ databases">
        <title>The Genome Sequence of Clostridium hathewayi WAL-18680.</title>
        <authorList>
            <consortium name="The Broad Institute Genome Sequencing Platform"/>
            <person name="Earl A."/>
            <person name="Ward D."/>
            <person name="Feldgarden M."/>
            <person name="Gevers D."/>
            <person name="Finegold S.M."/>
            <person name="Summanen P.H."/>
            <person name="Molitoris D.R."/>
            <person name="Song M."/>
            <person name="Daigneault M."/>
            <person name="Allen-Vercoe E."/>
            <person name="Young S.K."/>
            <person name="Zeng Q."/>
            <person name="Gargeya S."/>
            <person name="Fitzgerald M."/>
            <person name="Haas B."/>
            <person name="Abouelleil A."/>
            <person name="Alvarado L."/>
            <person name="Arachchi H.M."/>
            <person name="Berlin A."/>
            <person name="Brown A."/>
            <person name="Chapman S.B."/>
            <person name="Chen Z."/>
            <person name="Dunbar C."/>
            <person name="Freedman E."/>
            <person name="Gearin G."/>
            <person name="Gellesch M."/>
            <person name="Goldberg J."/>
            <person name="Griggs A."/>
            <person name="Gujja S."/>
            <person name="Heiman D."/>
            <person name="Howarth C."/>
            <person name="Larson L."/>
            <person name="Lui A."/>
            <person name="MacDonald P.J.P."/>
            <person name="Montmayeur A."/>
            <person name="Murphy C."/>
            <person name="Neiman D."/>
            <person name="Pearson M."/>
            <person name="Priest M."/>
            <person name="Roberts A."/>
            <person name="Saif S."/>
            <person name="Shea T."/>
            <person name="Shenoy N."/>
            <person name="Sisk P."/>
            <person name="Stolte C."/>
            <person name="Sykes S."/>
            <person name="Wortman J."/>
            <person name="Nusbaum C."/>
            <person name="Birren B."/>
        </authorList>
    </citation>
    <scope>NUCLEOTIDE SEQUENCE [LARGE SCALE GENOMIC DNA]</scope>
    <source>
        <strain evidence="2 3">WAL-18680</strain>
    </source>
</reference>
<protein>
    <submittedName>
        <fullName evidence="2">Uncharacterized protein</fullName>
    </submittedName>
</protein>
<keyword evidence="1" id="KW-0812">Transmembrane</keyword>
<keyword evidence="1" id="KW-1133">Transmembrane helix</keyword>
<dbReference type="HOGENOM" id="CLU_137433_0_0_9"/>
<keyword evidence="3" id="KW-1185">Reference proteome</keyword>
<dbReference type="PATRIC" id="fig|742737.3.peg.3864"/>
<dbReference type="EMBL" id="ADLN01000107">
    <property type="protein sequence ID" value="EHI58117.1"/>
    <property type="molecule type" value="Genomic_DNA"/>
</dbReference>
<evidence type="ECO:0000313" key="2">
    <source>
        <dbReference type="EMBL" id="EHI58117.1"/>
    </source>
</evidence>
<keyword evidence="1" id="KW-0472">Membrane</keyword>
<name>G5IK53_9FIRM</name>
<dbReference type="InterPro" id="IPR046654">
    <property type="entry name" value="DUF6672"/>
</dbReference>
<dbReference type="AlphaFoldDB" id="G5IK53"/>
<dbReference type="Pfam" id="PF20377">
    <property type="entry name" value="DUF6672"/>
    <property type="match status" value="1"/>
</dbReference>
<gene>
    <name evidence="2" type="ORF">HMPREF9473_03881</name>
</gene>
<accession>G5IK53</accession>
<organism evidence="2 3">
    <name type="scientific">Hungatella hathewayi WAL-18680</name>
    <dbReference type="NCBI Taxonomy" id="742737"/>
    <lineage>
        <taxon>Bacteria</taxon>
        <taxon>Bacillati</taxon>
        <taxon>Bacillota</taxon>
        <taxon>Clostridia</taxon>
        <taxon>Lachnospirales</taxon>
        <taxon>Lachnospiraceae</taxon>
        <taxon>Hungatella</taxon>
    </lineage>
</organism>
<evidence type="ECO:0000256" key="1">
    <source>
        <dbReference type="SAM" id="Phobius"/>
    </source>
</evidence>
<evidence type="ECO:0000313" key="3">
    <source>
        <dbReference type="Proteomes" id="UP000005384"/>
    </source>
</evidence>
<dbReference type="RefSeq" id="WP_006781872.1">
    <property type="nucleotide sequence ID" value="NZ_CP040506.1"/>
</dbReference>
<dbReference type="Proteomes" id="UP000005384">
    <property type="component" value="Unassembled WGS sequence"/>
</dbReference>
<dbReference type="OrthoDB" id="360180at2"/>
<sequence length="154" mass="17226">MKNKRTLLFQLGAVLLLIIIAGIMMMIGRGHTVYMDNVTMDYNGQTYESFYKVEVYVDGERIGKLYDKERAMSVNIGQTFDVSFEVTPNKGDSVMVYNVSLSLPYNMDGIVINLPTYLAGLSEDAFLSEFVSKVEETEAEEETTVDEFGIGGDI</sequence>